<dbReference type="SUPFAM" id="SSF53850">
    <property type="entry name" value="Periplasmic binding protein-like II"/>
    <property type="match status" value="1"/>
</dbReference>
<dbReference type="Proteomes" id="UP000292052">
    <property type="component" value="Unassembled WGS sequence"/>
</dbReference>
<sequence length="242" mass="27972">MDVKIFNGRKYVIIQEDVSNIFTSEELDHICNLLVIVPTNCFEKESYDLMTHLYRHKSRSREPEILDKWFSDNSSFLYGNNLFPDKLSDQNGRQLRIGTFTYEPYSIAGQDNKTMYGTEADFMSEFVKKHNFIPHYTIIGADLWGDIYDNWTGFGLFGSLVDDAVDIGYVPIVDDLAFSGLQWGATTDAWIFSMEKFEEENYVIIKNNFIVKEENDLEALSKKGNFGFAIERLPYGGILKMF</sequence>
<dbReference type="AlphaFoldDB" id="A0A482VBY5"/>
<reference evidence="1 2" key="1">
    <citation type="submission" date="2017-03" db="EMBL/GenBank/DDBJ databases">
        <title>Genome of the blue death feigning beetle - Asbolus verrucosus.</title>
        <authorList>
            <person name="Rider S.D."/>
        </authorList>
    </citation>
    <scope>NUCLEOTIDE SEQUENCE [LARGE SCALE GENOMIC DNA]</scope>
    <source>
        <strain evidence="1">Butters</strain>
        <tissue evidence="1">Head and leg muscle</tissue>
    </source>
</reference>
<evidence type="ECO:0000313" key="1">
    <source>
        <dbReference type="EMBL" id="RZB40638.1"/>
    </source>
</evidence>
<gene>
    <name evidence="1" type="ORF">BDFB_004034</name>
</gene>
<comment type="caution">
    <text evidence="1">The sequence shown here is derived from an EMBL/GenBank/DDBJ whole genome shotgun (WGS) entry which is preliminary data.</text>
</comment>
<organism evidence="1 2">
    <name type="scientific">Asbolus verrucosus</name>
    <name type="common">Desert ironclad beetle</name>
    <dbReference type="NCBI Taxonomy" id="1661398"/>
    <lineage>
        <taxon>Eukaryota</taxon>
        <taxon>Metazoa</taxon>
        <taxon>Ecdysozoa</taxon>
        <taxon>Arthropoda</taxon>
        <taxon>Hexapoda</taxon>
        <taxon>Insecta</taxon>
        <taxon>Pterygota</taxon>
        <taxon>Neoptera</taxon>
        <taxon>Endopterygota</taxon>
        <taxon>Coleoptera</taxon>
        <taxon>Polyphaga</taxon>
        <taxon>Cucujiformia</taxon>
        <taxon>Tenebrionidae</taxon>
        <taxon>Pimeliinae</taxon>
        <taxon>Asbolus</taxon>
    </lineage>
</organism>
<feature type="non-terminal residue" evidence="1">
    <location>
        <position position="242"/>
    </location>
</feature>
<dbReference type="EMBL" id="QDEB01117125">
    <property type="protein sequence ID" value="RZB40638.1"/>
    <property type="molecule type" value="Genomic_DNA"/>
</dbReference>
<keyword evidence="2" id="KW-1185">Reference proteome</keyword>
<dbReference type="OrthoDB" id="8182981at2759"/>
<accession>A0A482VBY5</accession>
<proteinExistence type="predicted"/>
<dbReference type="Gene3D" id="3.40.190.10">
    <property type="entry name" value="Periplasmic binding protein-like II"/>
    <property type="match status" value="1"/>
</dbReference>
<protein>
    <submittedName>
        <fullName evidence="1">Uncharacterized protein</fullName>
    </submittedName>
</protein>
<evidence type="ECO:0000313" key="2">
    <source>
        <dbReference type="Proteomes" id="UP000292052"/>
    </source>
</evidence>
<name>A0A482VBY5_ASBVE</name>